<dbReference type="RefSeq" id="WP_306846771.1">
    <property type="nucleotide sequence ID" value="NZ_JAUSSK010000001.1"/>
</dbReference>
<accession>A0ABT9ST01</accession>
<comment type="caution">
    <text evidence="3">The sequence shown here is derived from an EMBL/GenBank/DDBJ whole genome shotgun (WGS) entry which is preliminary data.</text>
</comment>
<feature type="chain" id="PRO_5047453739" description="YD repeat-containing protein" evidence="2">
    <location>
        <begin position="19"/>
        <end position="178"/>
    </location>
</feature>
<evidence type="ECO:0000313" key="3">
    <source>
        <dbReference type="EMBL" id="MDQ0008114.1"/>
    </source>
</evidence>
<evidence type="ECO:0008006" key="5">
    <source>
        <dbReference type="Google" id="ProtNLM"/>
    </source>
</evidence>
<keyword evidence="2" id="KW-0732">Signal</keyword>
<feature type="signal peptide" evidence="2">
    <location>
        <begin position="1"/>
        <end position="18"/>
    </location>
</feature>
<organism evidence="3 4">
    <name type="scientific">Luteibacter jiangsuensis</name>
    <dbReference type="NCBI Taxonomy" id="637577"/>
    <lineage>
        <taxon>Bacteria</taxon>
        <taxon>Pseudomonadati</taxon>
        <taxon>Pseudomonadota</taxon>
        <taxon>Gammaproteobacteria</taxon>
        <taxon>Lysobacterales</taxon>
        <taxon>Rhodanobacteraceae</taxon>
        <taxon>Luteibacter</taxon>
    </lineage>
</organism>
<protein>
    <recommendedName>
        <fullName evidence="5">YD repeat-containing protein</fullName>
    </recommendedName>
</protein>
<gene>
    <name evidence="3" type="ORF">J2T07_000273</name>
</gene>
<sequence length="178" mass="17331">MNRTPLLLAVLVLTGALAATISDASAQGRVRGRAVVHTGDGGRTAVTGAAARGERGAYARGRHVHGDGQGNVDGRSGAYAVGANGGSAERQGSFYRHADGSAGRQGSASINGANGGSATTSGSIARDAAGNVNGSRSTSATGQNGNSYSGSTSVQNGVITHTGTCTNAAGETIACRGN</sequence>
<evidence type="ECO:0000256" key="2">
    <source>
        <dbReference type="SAM" id="SignalP"/>
    </source>
</evidence>
<feature type="compositionally biased region" description="Polar residues" evidence="1">
    <location>
        <begin position="132"/>
        <end position="153"/>
    </location>
</feature>
<name>A0ABT9ST01_9GAMM</name>
<dbReference type="EMBL" id="JAUSSK010000001">
    <property type="protein sequence ID" value="MDQ0008114.1"/>
    <property type="molecule type" value="Genomic_DNA"/>
</dbReference>
<feature type="compositionally biased region" description="Low complexity" evidence="1">
    <location>
        <begin position="106"/>
        <end position="123"/>
    </location>
</feature>
<evidence type="ECO:0000256" key="1">
    <source>
        <dbReference type="SAM" id="MobiDB-lite"/>
    </source>
</evidence>
<feature type="region of interest" description="Disordered" evidence="1">
    <location>
        <begin position="54"/>
        <end position="153"/>
    </location>
</feature>
<reference evidence="3 4" key="1">
    <citation type="submission" date="2023-07" db="EMBL/GenBank/DDBJ databases">
        <title>Sorghum-associated microbial communities from plants grown in Nebraska, USA.</title>
        <authorList>
            <person name="Schachtman D."/>
        </authorList>
    </citation>
    <scope>NUCLEOTIDE SEQUENCE [LARGE SCALE GENOMIC DNA]</scope>
    <source>
        <strain evidence="3 4">CC60</strain>
    </source>
</reference>
<evidence type="ECO:0000313" key="4">
    <source>
        <dbReference type="Proteomes" id="UP001237737"/>
    </source>
</evidence>
<keyword evidence="4" id="KW-1185">Reference proteome</keyword>
<proteinExistence type="predicted"/>
<dbReference type="Proteomes" id="UP001237737">
    <property type="component" value="Unassembled WGS sequence"/>
</dbReference>